<dbReference type="Gene3D" id="1.10.150.240">
    <property type="entry name" value="Putative phosphatase, domain 2"/>
    <property type="match status" value="1"/>
</dbReference>
<comment type="pathway">
    <text evidence="2">Organic acid metabolism; glycolate biosynthesis; glycolate from 2-phosphoglycolate: step 1/1.</text>
</comment>
<accession>A0A9D2RIF1</accession>
<dbReference type="NCBIfam" id="TIGR01549">
    <property type="entry name" value="HAD-SF-IA-v1"/>
    <property type="match status" value="1"/>
</dbReference>
<dbReference type="SFLD" id="SFLDG01135">
    <property type="entry name" value="C1.5.6:_HAD__Beta-PGM__Phospha"/>
    <property type="match status" value="1"/>
</dbReference>
<dbReference type="InterPro" id="IPR036412">
    <property type="entry name" value="HAD-like_sf"/>
</dbReference>
<evidence type="ECO:0000256" key="5">
    <source>
        <dbReference type="ARBA" id="ARBA00022567"/>
    </source>
</evidence>
<sequence length="223" mass="24868">MKRYEAVIFDWDGTVMDSTHSITTAIQLASGDLGLPVPSTAIASWVIGLSLESALYRAVPELTAEQMPLFLERYRHHFFQRDPHIKLFDGILDFMTELKNQDVILAVATGKSREGLTRTLGNVHLSDFFTATRCADETQSKPHPQMLYELLDELSLDASDVLMIGDTTHDIYMAETAGLDSVAVTYGAHDPDTLHKAKPTYMVHQVPELRELVLGLVKRPLVS</sequence>
<dbReference type="InterPro" id="IPR023198">
    <property type="entry name" value="PGP-like_dom2"/>
</dbReference>
<dbReference type="SUPFAM" id="SSF56784">
    <property type="entry name" value="HAD-like"/>
    <property type="match status" value="1"/>
</dbReference>
<dbReference type="FunFam" id="3.40.50.1000:FF:000022">
    <property type="entry name" value="Phosphoglycolate phosphatase"/>
    <property type="match status" value="1"/>
</dbReference>
<organism evidence="7 8">
    <name type="scientific">Candidatus Paenalcaligenes intestinipullorum</name>
    <dbReference type="NCBI Taxonomy" id="2838718"/>
    <lineage>
        <taxon>Bacteria</taxon>
        <taxon>Pseudomonadati</taxon>
        <taxon>Pseudomonadota</taxon>
        <taxon>Betaproteobacteria</taxon>
        <taxon>Burkholderiales</taxon>
        <taxon>Alcaligenaceae</taxon>
        <taxon>Paenalcaligenes</taxon>
    </lineage>
</organism>
<dbReference type="GO" id="GO:0019253">
    <property type="term" value="P:reductive pentose-phosphate cycle"/>
    <property type="evidence" value="ECO:0007669"/>
    <property type="project" value="UniProtKB-KW"/>
</dbReference>
<evidence type="ECO:0000313" key="8">
    <source>
        <dbReference type="Proteomes" id="UP000823889"/>
    </source>
</evidence>
<name>A0A9D2RIF1_9BURK</name>
<evidence type="ECO:0000256" key="3">
    <source>
        <dbReference type="ARBA" id="ARBA00011233"/>
    </source>
</evidence>
<dbReference type="SFLD" id="SFLDS00003">
    <property type="entry name" value="Haloacid_Dehalogenase"/>
    <property type="match status" value="1"/>
</dbReference>
<dbReference type="InterPro" id="IPR023214">
    <property type="entry name" value="HAD_sf"/>
</dbReference>
<keyword evidence="7" id="KW-0378">Hydrolase</keyword>
<dbReference type="AlphaFoldDB" id="A0A9D2RIF1"/>
<dbReference type="InterPro" id="IPR006439">
    <property type="entry name" value="HAD-SF_hydro_IA"/>
</dbReference>
<dbReference type="EC" id="3.1.3.18" evidence="4"/>
<evidence type="ECO:0000313" key="7">
    <source>
        <dbReference type="EMBL" id="HJD44579.1"/>
    </source>
</evidence>
<dbReference type="InterPro" id="IPR050155">
    <property type="entry name" value="HAD-like_hydrolase_sf"/>
</dbReference>
<comment type="subunit">
    <text evidence="3">Homotrimer.</text>
</comment>
<reference evidence="7" key="1">
    <citation type="journal article" date="2021" name="PeerJ">
        <title>Extensive microbial diversity within the chicken gut microbiome revealed by metagenomics and culture.</title>
        <authorList>
            <person name="Gilroy R."/>
            <person name="Ravi A."/>
            <person name="Getino M."/>
            <person name="Pursley I."/>
            <person name="Horton D.L."/>
            <person name="Alikhan N.F."/>
            <person name="Baker D."/>
            <person name="Gharbi K."/>
            <person name="Hall N."/>
            <person name="Watson M."/>
            <person name="Adriaenssens E.M."/>
            <person name="Foster-Nyarko E."/>
            <person name="Jarju S."/>
            <person name="Secka A."/>
            <person name="Antonio M."/>
            <person name="Oren A."/>
            <person name="Chaudhuri R.R."/>
            <person name="La Ragione R."/>
            <person name="Hildebrand F."/>
            <person name="Pallen M.J."/>
        </authorList>
    </citation>
    <scope>NUCLEOTIDE SEQUENCE</scope>
    <source>
        <strain evidence="7">9264</strain>
    </source>
</reference>
<dbReference type="SFLD" id="SFLDG01129">
    <property type="entry name" value="C1.5:_HAD__Beta-PGM__Phosphata"/>
    <property type="match status" value="1"/>
</dbReference>
<dbReference type="PANTHER" id="PTHR43434">
    <property type="entry name" value="PHOSPHOGLYCOLATE PHOSPHATASE"/>
    <property type="match status" value="1"/>
</dbReference>
<dbReference type="GO" id="GO:0008967">
    <property type="term" value="F:phosphoglycolate phosphatase activity"/>
    <property type="evidence" value="ECO:0007669"/>
    <property type="project" value="UniProtKB-EC"/>
</dbReference>
<dbReference type="Proteomes" id="UP000823889">
    <property type="component" value="Unassembled WGS sequence"/>
</dbReference>
<keyword evidence="5" id="KW-0113">Calvin cycle</keyword>
<protein>
    <recommendedName>
        <fullName evidence="4">phosphoglycolate phosphatase</fullName>
        <ecNumber evidence="4">3.1.3.18</ecNumber>
    </recommendedName>
</protein>
<comment type="function">
    <text evidence="6">Specifically catalyzes the dephosphorylation of 2-phosphoglycolate. Is involved in the dissimilation of the intracellular 2-phosphoglycolate formed during the DNA repair of 3'-phosphoglycolate ends, a major class of DNA lesions induced by oxidative stress.</text>
</comment>
<evidence type="ECO:0000256" key="4">
    <source>
        <dbReference type="ARBA" id="ARBA00013078"/>
    </source>
</evidence>
<proteinExistence type="predicted"/>
<dbReference type="Pfam" id="PF13419">
    <property type="entry name" value="HAD_2"/>
    <property type="match status" value="1"/>
</dbReference>
<dbReference type="GO" id="GO:0005829">
    <property type="term" value="C:cytosol"/>
    <property type="evidence" value="ECO:0007669"/>
    <property type="project" value="TreeGrafter"/>
</dbReference>
<comment type="catalytic activity">
    <reaction evidence="1">
        <text>2-phosphoglycolate + H2O = glycolate + phosphate</text>
        <dbReference type="Rhea" id="RHEA:14369"/>
        <dbReference type="ChEBI" id="CHEBI:15377"/>
        <dbReference type="ChEBI" id="CHEBI:29805"/>
        <dbReference type="ChEBI" id="CHEBI:43474"/>
        <dbReference type="ChEBI" id="CHEBI:58033"/>
        <dbReference type="EC" id="3.1.3.18"/>
    </reaction>
</comment>
<evidence type="ECO:0000256" key="2">
    <source>
        <dbReference type="ARBA" id="ARBA00004818"/>
    </source>
</evidence>
<evidence type="ECO:0000256" key="6">
    <source>
        <dbReference type="ARBA" id="ARBA00059247"/>
    </source>
</evidence>
<gene>
    <name evidence="7" type="ORF">H9906_06085</name>
</gene>
<dbReference type="Gene3D" id="3.40.50.1000">
    <property type="entry name" value="HAD superfamily/HAD-like"/>
    <property type="match status" value="1"/>
</dbReference>
<dbReference type="GO" id="GO:0006281">
    <property type="term" value="P:DNA repair"/>
    <property type="evidence" value="ECO:0007669"/>
    <property type="project" value="TreeGrafter"/>
</dbReference>
<evidence type="ECO:0000256" key="1">
    <source>
        <dbReference type="ARBA" id="ARBA00000830"/>
    </source>
</evidence>
<dbReference type="EMBL" id="DWUQ01000125">
    <property type="protein sequence ID" value="HJD44579.1"/>
    <property type="molecule type" value="Genomic_DNA"/>
</dbReference>
<comment type="caution">
    <text evidence="7">The sequence shown here is derived from an EMBL/GenBank/DDBJ whole genome shotgun (WGS) entry which is preliminary data.</text>
</comment>
<dbReference type="InterPro" id="IPR041492">
    <property type="entry name" value="HAD_2"/>
</dbReference>
<dbReference type="PANTHER" id="PTHR43434:SF24">
    <property type="entry name" value="HYDROLASE-RELATED"/>
    <property type="match status" value="1"/>
</dbReference>
<reference evidence="7" key="2">
    <citation type="submission" date="2021-04" db="EMBL/GenBank/DDBJ databases">
        <authorList>
            <person name="Gilroy R."/>
        </authorList>
    </citation>
    <scope>NUCLEOTIDE SEQUENCE</scope>
    <source>
        <strain evidence="7">9264</strain>
    </source>
</reference>